<dbReference type="OrthoDB" id="772166at2"/>
<reference evidence="1 2" key="1">
    <citation type="submission" date="2018-07" db="EMBL/GenBank/DDBJ databases">
        <title>Pedobacter sp. nov., isolated from soil.</title>
        <authorList>
            <person name="Zhou L.Y."/>
            <person name="Du Z.J."/>
        </authorList>
    </citation>
    <scope>NUCLEOTIDE SEQUENCE [LARGE SCALE GENOMIC DNA]</scope>
    <source>
        <strain evidence="1 2">JDX94</strain>
    </source>
</reference>
<proteinExistence type="predicted"/>
<protein>
    <submittedName>
        <fullName evidence="1">Uncharacterized protein</fullName>
    </submittedName>
</protein>
<name>A0A369PUL4_9SPHI</name>
<dbReference type="EMBL" id="QPKV01000005">
    <property type="protein sequence ID" value="RDC55972.1"/>
    <property type="molecule type" value="Genomic_DNA"/>
</dbReference>
<accession>A0A369PUL4</accession>
<evidence type="ECO:0000313" key="2">
    <source>
        <dbReference type="Proteomes" id="UP000253961"/>
    </source>
</evidence>
<gene>
    <name evidence="1" type="ORF">DU508_14045</name>
</gene>
<dbReference type="RefSeq" id="WP_115403437.1">
    <property type="nucleotide sequence ID" value="NZ_QPKV01000005.1"/>
</dbReference>
<organism evidence="1 2">
    <name type="scientific">Pedobacter chinensis</name>
    <dbReference type="NCBI Taxonomy" id="2282421"/>
    <lineage>
        <taxon>Bacteria</taxon>
        <taxon>Pseudomonadati</taxon>
        <taxon>Bacteroidota</taxon>
        <taxon>Sphingobacteriia</taxon>
        <taxon>Sphingobacteriales</taxon>
        <taxon>Sphingobacteriaceae</taxon>
        <taxon>Pedobacter</taxon>
    </lineage>
</organism>
<dbReference type="AlphaFoldDB" id="A0A369PUL4"/>
<dbReference type="Proteomes" id="UP000253961">
    <property type="component" value="Unassembled WGS sequence"/>
</dbReference>
<comment type="caution">
    <text evidence="1">The sequence shown here is derived from an EMBL/GenBank/DDBJ whole genome shotgun (WGS) entry which is preliminary data.</text>
</comment>
<keyword evidence="2" id="KW-1185">Reference proteome</keyword>
<sequence length="63" mass="7297">MIKLTYNTPVVKLEKIKVGDEIIDEYQSQGRVTKITRKVRAGIIEFIFHLDTKQTIFIMSKAV</sequence>
<evidence type="ECO:0000313" key="1">
    <source>
        <dbReference type="EMBL" id="RDC55972.1"/>
    </source>
</evidence>